<organism evidence="2 3">
    <name type="scientific">Paenibacillus thailandensis</name>
    <dbReference type="NCBI Taxonomy" id="393250"/>
    <lineage>
        <taxon>Bacteria</taxon>
        <taxon>Bacillati</taxon>
        <taxon>Bacillota</taxon>
        <taxon>Bacilli</taxon>
        <taxon>Bacillales</taxon>
        <taxon>Paenibacillaceae</taxon>
        <taxon>Paenibacillus</taxon>
    </lineage>
</organism>
<dbReference type="InterPro" id="IPR036520">
    <property type="entry name" value="UPF0759_sf"/>
</dbReference>
<dbReference type="Pfam" id="PF01904">
    <property type="entry name" value="DUF72"/>
    <property type="match status" value="1"/>
</dbReference>
<gene>
    <name evidence="2" type="ORF">ACFSW5_08900</name>
</gene>
<dbReference type="PANTHER" id="PTHR30348:SF13">
    <property type="entry name" value="UPF0759 PROTEIN YUNF"/>
    <property type="match status" value="1"/>
</dbReference>
<comment type="caution">
    <text evidence="2">The sequence shown here is derived from an EMBL/GenBank/DDBJ whole genome shotgun (WGS) entry which is preliminary data.</text>
</comment>
<evidence type="ECO:0000256" key="1">
    <source>
        <dbReference type="SAM" id="MobiDB-lite"/>
    </source>
</evidence>
<reference evidence="3" key="1">
    <citation type="journal article" date="2019" name="Int. J. Syst. Evol. Microbiol.">
        <title>The Global Catalogue of Microorganisms (GCM) 10K type strain sequencing project: providing services to taxonomists for standard genome sequencing and annotation.</title>
        <authorList>
            <consortium name="The Broad Institute Genomics Platform"/>
            <consortium name="The Broad Institute Genome Sequencing Center for Infectious Disease"/>
            <person name="Wu L."/>
            <person name="Ma J."/>
        </authorList>
    </citation>
    <scope>NUCLEOTIDE SEQUENCE [LARGE SCALE GENOMIC DNA]</scope>
    <source>
        <strain evidence="3">TISTR 1827</strain>
    </source>
</reference>
<evidence type="ECO:0000313" key="2">
    <source>
        <dbReference type="EMBL" id="MFD2660391.1"/>
    </source>
</evidence>
<evidence type="ECO:0000313" key="3">
    <source>
        <dbReference type="Proteomes" id="UP001597493"/>
    </source>
</evidence>
<dbReference type="EMBL" id="JBHUMY010000007">
    <property type="protein sequence ID" value="MFD2660391.1"/>
    <property type="molecule type" value="Genomic_DNA"/>
</dbReference>
<sequence>MAIHIGLAGWGDHERLYPPGLKAKDRLREYANHFTVVEVDSSFYAIQPPERFAKWVEETPASLRFVVKAYQGMTGHQRGPAAAAQSAEPGPMFEAFRESLAPVIAAGRLKAALFQYPPWFDCTREHVALLRETKQRMEGIPCALEFRHQSWFAKEYRSKTLQFMEREGWIHSVCDEPQAGAGSIPTVLEATSPEMTLVRFHGRNAAGWNQGGAANWRDVRYLYRYSTEELTEWLGRLRELERQSAEVDVIFNNNSGGDAADNAKEMMALLGQRRPDGGDPMEPLPEPKAPEVEQLDLFGDI</sequence>
<dbReference type="Proteomes" id="UP001597493">
    <property type="component" value="Unassembled WGS sequence"/>
</dbReference>
<accession>A0ABW5QVF9</accession>
<proteinExistence type="predicted"/>
<dbReference type="SUPFAM" id="SSF117396">
    <property type="entry name" value="TM1631-like"/>
    <property type="match status" value="1"/>
</dbReference>
<name>A0ABW5QVF9_9BACL</name>
<protein>
    <submittedName>
        <fullName evidence="2">DUF72 domain-containing protein</fullName>
    </submittedName>
</protein>
<dbReference type="Gene3D" id="3.20.20.410">
    <property type="entry name" value="Protein of unknown function UPF0759"/>
    <property type="match status" value="1"/>
</dbReference>
<keyword evidence="3" id="KW-1185">Reference proteome</keyword>
<feature type="region of interest" description="Disordered" evidence="1">
    <location>
        <begin position="272"/>
        <end position="296"/>
    </location>
</feature>
<dbReference type="RefSeq" id="WP_379271603.1">
    <property type="nucleotide sequence ID" value="NZ_JBHUGT010000022.1"/>
</dbReference>
<dbReference type="PANTHER" id="PTHR30348">
    <property type="entry name" value="UNCHARACTERIZED PROTEIN YECE"/>
    <property type="match status" value="1"/>
</dbReference>
<dbReference type="InterPro" id="IPR002763">
    <property type="entry name" value="DUF72"/>
</dbReference>